<reference evidence="3 4" key="1">
    <citation type="submission" date="2019-08" db="EMBL/GenBank/DDBJ databases">
        <title>Genone of Arthrobacter echini P9.</title>
        <authorList>
            <person name="Bowman J.P."/>
        </authorList>
    </citation>
    <scope>NUCLEOTIDE SEQUENCE [LARGE SCALE GENOMIC DNA]</scope>
    <source>
        <strain evidence="3 4">P9</strain>
    </source>
</reference>
<evidence type="ECO:0000313" key="4">
    <source>
        <dbReference type="Proteomes" id="UP000323410"/>
    </source>
</evidence>
<evidence type="ECO:0000256" key="1">
    <source>
        <dbReference type="SAM" id="MobiDB-lite"/>
    </source>
</evidence>
<dbReference type="Pfam" id="PF18859">
    <property type="entry name" value="acVLRF1"/>
    <property type="match status" value="1"/>
</dbReference>
<dbReference type="SUPFAM" id="SSF53137">
    <property type="entry name" value="Translational machinery components"/>
    <property type="match status" value="1"/>
</dbReference>
<dbReference type="NCBIfam" id="NF041024">
    <property type="entry name" value="acVLRF1_NCBI"/>
    <property type="match status" value="1"/>
</dbReference>
<dbReference type="AlphaFoldDB" id="A0A5D0XRT4"/>
<proteinExistence type="predicted"/>
<dbReference type="Gene3D" id="3.30.420.60">
    <property type="entry name" value="eRF1 domain 2"/>
    <property type="match status" value="1"/>
</dbReference>
<evidence type="ECO:0000313" key="3">
    <source>
        <dbReference type="EMBL" id="TYC99426.1"/>
    </source>
</evidence>
<dbReference type="EMBL" id="VSLD01000002">
    <property type="protein sequence ID" value="TYC99426.1"/>
    <property type="molecule type" value="Genomic_DNA"/>
</dbReference>
<dbReference type="RefSeq" id="WP_148600248.1">
    <property type="nucleotide sequence ID" value="NZ_VSLD01000002.1"/>
</dbReference>
<dbReference type="InterPro" id="IPR042226">
    <property type="entry name" value="eFR1_2_sf"/>
</dbReference>
<name>A0A5D0XRT4_9MICC</name>
<comment type="caution">
    <text evidence="3">The sequence shown here is derived from an EMBL/GenBank/DDBJ whole genome shotgun (WGS) entry which is preliminary data.</text>
</comment>
<feature type="region of interest" description="Disordered" evidence="1">
    <location>
        <begin position="59"/>
        <end position="80"/>
    </location>
</feature>
<evidence type="ECO:0000259" key="2">
    <source>
        <dbReference type="Pfam" id="PF18859"/>
    </source>
</evidence>
<keyword evidence="4" id="KW-1185">Reference proteome</keyword>
<gene>
    <name evidence="3" type="ORF">FQ377_05465</name>
</gene>
<protein>
    <recommendedName>
        <fullName evidence="2">Actinobacteria/chloroflexi VLRF1 release factor domain-containing protein</fullName>
    </recommendedName>
</protein>
<organism evidence="3 4">
    <name type="scientific">Arthrobacter echini</name>
    <dbReference type="NCBI Taxonomy" id="1529066"/>
    <lineage>
        <taxon>Bacteria</taxon>
        <taxon>Bacillati</taxon>
        <taxon>Actinomycetota</taxon>
        <taxon>Actinomycetes</taxon>
        <taxon>Micrococcales</taxon>
        <taxon>Micrococcaceae</taxon>
        <taxon>Arthrobacter</taxon>
    </lineage>
</organism>
<dbReference type="Proteomes" id="UP000323410">
    <property type="component" value="Unassembled WGS sequence"/>
</dbReference>
<sequence length="239" mass="24900">MAQTRSVLLEAHRLEGWLTRFLARNGPYTMEPDPGSEASVRIIAANGCAAVLTPPLPAGPRSSLSAPLSGGHGVGSGSPSLTRDHGADLVAALLGRLDLSLPVGLLLIRRGGYSVGVARQGRILASKTGTRYVQGRTAAGGWSQQRFARRRANQAAGLVEETAGRAAALLAAHPPSSLQLGGDRTLAGQVLAEPILRAWAGLPQTPFLTVQDPRYTVLEEAARSALSIRITVTDPPVAS</sequence>
<dbReference type="OrthoDB" id="3728778at2"/>
<accession>A0A5D0XRT4</accession>
<dbReference type="InterPro" id="IPR040783">
    <property type="entry name" value="VLRF1"/>
</dbReference>
<feature type="domain" description="Actinobacteria/chloroflexi VLRF1 release factor" evidence="2">
    <location>
        <begin position="103"/>
        <end position="231"/>
    </location>
</feature>